<dbReference type="InterPro" id="IPR006913">
    <property type="entry name" value="CENP-V/GFA"/>
</dbReference>
<evidence type="ECO:0000256" key="4">
    <source>
        <dbReference type="ARBA" id="ARBA00023239"/>
    </source>
</evidence>
<dbReference type="GO" id="GO:0046872">
    <property type="term" value="F:metal ion binding"/>
    <property type="evidence" value="ECO:0007669"/>
    <property type="project" value="UniProtKB-KW"/>
</dbReference>
<dbReference type="Pfam" id="PF04828">
    <property type="entry name" value="GFA"/>
    <property type="match status" value="1"/>
</dbReference>
<evidence type="ECO:0000259" key="5">
    <source>
        <dbReference type="PROSITE" id="PS51891"/>
    </source>
</evidence>
<feature type="domain" description="CENP-V/GFA" evidence="5">
    <location>
        <begin position="15"/>
        <end position="116"/>
    </location>
</feature>
<dbReference type="PANTHER" id="PTHR33337:SF40">
    <property type="entry name" value="CENP-V_GFA DOMAIN-CONTAINING PROTEIN-RELATED"/>
    <property type="match status" value="1"/>
</dbReference>
<keyword evidence="3" id="KW-0862">Zinc</keyword>
<evidence type="ECO:0000256" key="1">
    <source>
        <dbReference type="ARBA" id="ARBA00005495"/>
    </source>
</evidence>
<dbReference type="AlphaFoldDB" id="V4QWC5"/>
<dbReference type="STRING" id="631454.N177_2486"/>
<dbReference type="PATRIC" id="fig|631454.5.peg.2455"/>
<dbReference type="GO" id="GO:0016846">
    <property type="term" value="F:carbon-sulfur lyase activity"/>
    <property type="evidence" value="ECO:0007669"/>
    <property type="project" value="InterPro"/>
</dbReference>
<keyword evidence="4" id="KW-0456">Lyase</keyword>
<dbReference type="EMBL" id="AWXZ01000035">
    <property type="protein sequence ID" value="ESR24037.1"/>
    <property type="molecule type" value="Genomic_DNA"/>
</dbReference>
<comment type="similarity">
    <text evidence="1">Belongs to the Gfa family.</text>
</comment>
<dbReference type="SUPFAM" id="SSF51316">
    <property type="entry name" value="Mss4-like"/>
    <property type="match status" value="1"/>
</dbReference>
<reference evidence="6 7" key="1">
    <citation type="journal article" date="2014" name="Genome Announc.">
        <title>Draft Genome Sequence of Lutibaculum baratangense Strain AMV1T, Isolated from a Mud Volcano in Andamans, India.</title>
        <authorList>
            <person name="Singh A."/>
            <person name="Sreenivas A."/>
            <person name="Sathyanarayana Reddy G."/>
            <person name="Pinnaka A.K."/>
            <person name="Shivaji S."/>
        </authorList>
    </citation>
    <scope>NUCLEOTIDE SEQUENCE [LARGE SCALE GENOMIC DNA]</scope>
    <source>
        <strain evidence="6 7">AMV1</strain>
    </source>
</reference>
<evidence type="ECO:0000313" key="7">
    <source>
        <dbReference type="Proteomes" id="UP000017819"/>
    </source>
</evidence>
<keyword evidence="2" id="KW-0479">Metal-binding</keyword>
<evidence type="ECO:0000256" key="2">
    <source>
        <dbReference type="ARBA" id="ARBA00022723"/>
    </source>
</evidence>
<protein>
    <submittedName>
        <fullName evidence="6">Gfa-like protein</fullName>
    </submittedName>
</protein>
<dbReference type="PANTHER" id="PTHR33337">
    <property type="entry name" value="GFA DOMAIN-CONTAINING PROTEIN"/>
    <property type="match status" value="1"/>
</dbReference>
<sequence length="163" mass="17918">MTEAAGMADEWKLPWTAHCRCRAVTMTISAPPLLFMACHCRGCQRMTASAFSCSMAIPNSGFGVDGPPPATRASEDGSPCTHHFCPECHSWIFTSFPEEAGFTNVRATMLDDPSWFAPFVETQTAEKLRFAETGAPISYERFPAIEDYPGLIERFQSEGARPA</sequence>
<dbReference type="InterPro" id="IPR011057">
    <property type="entry name" value="Mss4-like_sf"/>
</dbReference>
<gene>
    <name evidence="6" type="ORF">N177_2486</name>
</gene>
<keyword evidence="7" id="KW-1185">Reference proteome</keyword>
<evidence type="ECO:0000313" key="6">
    <source>
        <dbReference type="EMBL" id="ESR24037.1"/>
    </source>
</evidence>
<evidence type="ECO:0000256" key="3">
    <source>
        <dbReference type="ARBA" id="ARBA00022833"/>
    </source>
</evidence>
<organism evidence="6 7">
    <name type="scientific">Lutibaculum baratangense AMV1</name>
    <dbReference type="NCBI Taxonomy" id="631454"/>
    <lineage>
        <taxon>Bacteria</taxon>
        <taxon>Pseudomonadati</taxon>
        <taxon>Pseudomonadota</taxon>
        <taxon>Alphaproteobacteria</taxon>
        <taxon>Hyphomicrobiales</taxon>
        <taxon>Tepidamorphaceae</taxon>
        <taxon>Lutibaculum</taxon>
    </lineage>
</organism>
<dbReference type="Gene3D" id="3.90.1590.10">
    <property type="entry name" value="glutathione-dependent formaldehyde- activating enzyme (gfa)"/>
    <property type="match status" value="1"/>
</dbReference>
<dbReference type="Proteomes" id="UP000017819">
    <property type="component" value="Unassembled WGS sequence"/>
</dbReference>
<proteinExistence type="inferred from homology"/>
<dbReference type="eggNOG" id="COG3791">
    <property type="taxonomic scope" value="Bacteria"/>
</dbReference>
<name>V4QWC5_9HYPH</name>
<comment type="caution">
    <text evidence="6">The sequence shown here is derived from an EMBL/GenBank/DDBJ whole genome shotgun (WGS) entry which is preliminary data.</text>
</comment>
<dbReference type="PROSITE" id="PS51891">
    <property type="entry name" value="CENP_V_GFA"/>
    <property type="match status" value="1"/>
</dbReference>
<accession>V4QWC5</accession>